<protein>
    <submittedName>
        <fullName evidence="1">Uncharacterized protein</fullName>
    </submittedName>
</protein>
<evidence type="ECO:0000313" key="2">
    <source>
        <dbReference type="Proteomes" id="UP000178735"/>
    </source>
</evidence>
<name>A0A1F7WLB4_9BACT</name>
<dbReference type="InterPro" id="IPR011990">
    <property type="entry name" value="TPR-like_helical_dom_sf"/>
</dbReference>
<reference evidence="1 2" key="1">
    <citation type="journal article" date="2016" name="Nat. Commun.">
        <title>Thousands of microbial genomes shed light on interconnected biogeochemical processes in an aquifer system.</title>
        <authorList>
            <person name="Anantharaman K."/>
            <person name="Brown C.T."/>
            <person name="Hug L.A."/>
            <person name="Sharon I."/>
            <person name="Castelle C.J."/>
            <person name="Probst A.J."/>
            <person name="Thomas B.C."/>
            <person name="Singh A."/>
            <person name="Wilkins M.J."/>
            <person name="Karaoz U."/>
            <person name="Brodie E.L."/>
            <person name="Williams K.H."/>
            <person name="Hubbard S.S."/>
            <person name="Banfield J.F."/>
        </authorList>
    </citation>
    <scope>NUCLEOTIDE SEQUENCE [LARGE SCALE GENOMIC DNA]</scope>
</reference>
<dbReference type="EMBL" id="MGFH01000160">
    <property type="protein sequence ID" value="OGM03623.1"/>
    <property type="molecule type" value="Genomic_DNA"/>
</dbReference>
<dbReference type="Gene3D" id="1.25.40.10">
    <property type="entry name" value="Tetratricopeptide repeat domain"/>
    <property type="match status" value="1"/>
</dbReference>
<gene>
    <name evidence="1" type="ORF">A2008_06680</name>
</gene>
<comment type="caution">
    <text evidence="1">The sequence shown here is derived from an EMBL/GenBank/DDBJ whole genome shotgun (WGS) entry which is preliminary data.</text>
</comment>
<organism evidence="1 2">
    <name type="scientific">Candidatus Wallbacteria bacterium GWC2_49_35</name>
    <dbReference type="NCBI Taxonomy" id="1817813"/>
    <lineage>
        <taxon>Bacteria</taxon>
        <taxon>Candidatus Walliibacteriota</taxon>
    </lineage>
</organism>
<evidence type="ECO:0000313" key="1">
    <source>
        <dbReference type="EMBL" id="OGM03623.1"/>
    </source>
</evidence>
<sequence>MKEYMNTQELAEYLGIDDKTVAGFFPPPPSFKLGEFEKYKKSDVDRWVDELNIEQAELKMISALDDLENAKLKLRDKEYEEATKLIKKSILYYAKDPNSHFVYGYILARLEKWTDSETELRKALKLNPKADWRDEAAYQITLCQKALGTFHAKNE</sequence>
<dbReference type="AlphaFoldDB" id="A0A1F7WLB4"/>
<dbReference type="Proteomes" id="UP000178735">
    <property type="component" value="Unassembled WGS sequence"/>
</dbReference>
<accession>A0A1F7WLB4</accession>
<dbReference type="STRING" id="1817813.A2008_06680"/>
<dbReference type="SUPFAM" id="SSF48452">
    <property type="entry name" value="TPR-like"/>
    <property type="match status" value="1"/>
</dbReference>
<proteinExistence type="predicted"/>